<proteinExistence type="predicted"/>
<dbReference type="Gene3D" id="3.40.50.720">
    <property type="entry name" value="NAD(P)-binding Rossmann-like Domain"/>
    <property type="match status" value="1"/>
</dbReference>
<dbReference type="RefSeq" id="WP_386415108.1">
    <property type="nucleotide sequence ID" value="NZ_JBHSZO010000021.1"/>
</dbReference>
<comment type="caution">
    <text evidence="2">The sequence shown here is derived from an EMBL/GenBank/DDBJ whole genome shotgun (WGS) entry which is preliminary data.</text>
</comment>
<dbReference type="SUPFAM" id="SSF51735">
    <property type="entry name" value="NAD(P)-binding Rossmann-fold domains"/>
    <property type="match status" value="1"/>
</dbReference>
<dbReference type="Pfam" id="PF01370">
    <property type="entry name" value="Epimerase"/>
    <property type="match status" value="1"/>
</dbReference>
<dbReference type="EMBL" id="JBHSZO010000021">
    <property type="protein sequence ID" value="MFC7219422.1"/>
    <property type="molecule type" value="Genomic_DNA"/>
</dbReference>
<dbReference type="InterPro" id="IPR001509">
    <property type="entry name" value="Epimerase_deHydtase"/>
</dbReference>
<dbReference type="PANTHER" id="PTHR43245">
    <property type="entry name" value="BIFUNCTIONAL POLYMYXIN RESISTANCE PROTEIN ARNA"/>
    <property type="match status" value="1"/>
</dbReference>
<name>A0ABW2GIJ5_9ACTN</name>
<evidence type="ECO:0000313" key="3">
    <source>
        <dbReference type="Proteomes" id="UP001596413"/>
    </source>
</evidence>
<dbReference type="InterPro" id="IPR036291">
    <property type="entry name" value="NAD(P)-bd_dom_sf"/>
</dbReference>
<evidence type="ECO:0000259" key="1">
    <source>
        <dbReference type="Pfam" id="PF01370"/>
    </source>
</evidence>
<feature type="domain" description="NAD-dependent epimerase/dehydratase" evidence="1">
    <location>
        <begin position="406"/>
        <end position="540"/>
    </location>
</feature>
<protein>
    <submittedName>
        <fullName evidence="2">NAD-dependent epimerase/dehydratase family protein</fullName>
    </submittedName>
</protein>
<dbReference type="Proteomes" id="UP001596413">
    <property type="component" value="Unassembled WGS sequence"/>
</dbReference>
<gene>
    <name evidence="2" type="ORF">ACFQLX_14765</name>
</gene>
<sequence length="614" mass="66500">MKLSGAVMTHPRRLKEAQLLADADVQGRIKVVADPEPEGRPTALRVAPLSWECVDPDATHHLVLQDDVQLAEGFFDYVEQVAAVAGDEAVAFYAGWETRNGGVARLAALTGSTWAYALQEHVPCYALLLPAELARGYAAFQAQDEPGWPYDVVMQRYLNARSIPVRFCTPSVVQHMDMPSLAGNAYHGLRQATLFTERVAESPRDDSVQFPVVPFYQYGLARCAVRGGTGWEYVETERYLNRKGLLKHCLNELAAVPTPALSEQVRRAVWVTAYTIGVVTADAPAADPETAAAAMQTLGPGGLCEDYPADELLALAYPIRDLALGALEVGRKVGCSGGLPAGISVAEGPGVLVTGGEGRFGEQLARMLGDLKYQAHHVSKPLAVQDLHDIKYVVHLGNPTTAGLLDEVLYAAERAGVQRLVYAGSAVVYQGSAEGPVTEAVLTGPPFAPDALAWWQEEQRCREWSERSGIAVQVLRLAEPVGPHTARDTAAARWVHQAWTRRPLSLAPERVHQVLDYRDLADALGAVLAASPSQPVFNVASATYTEEELADVVAEASRRTPWETCTTELIEQWSMATGLISAELGWTASASVFEGMRDLAQWYACDVHGGDEIR</sequence>
<accession>A0ABW2GIJ5</accession>
<reference evidence="3" key="1">
    <citation type="journal article" date="2019" name="Int. J. Syst. Evol. Microbiol.">
        <title>The Global Catalogue of Microorganisms (GCM) 10K type strain sequencing project: providing services to taxonomists for standard genome sequencing and annotation.</title>
        <authorList>
            <consortium name="The Broad Institute Genomics Platform"/>
            <consortium name="The Broad Institute Genome Sequencing Center for Infectious Disease"/>
            <person name="Wu L."/>
            <person name="Ma J."/>
        </authorList>
    </citation>
    <scope>NUCLEOTIDE SEQUENCE [LARGE SCALE GENOMIC DNA]</scope>
    <source>
        <strain evidence="3">CGMCC 1.13681</strain>
    </source>
</reference>
<keyword evidence="3" id="KW-1185">Reference proteome</keyword>
<evidence type="ECO:0000313" key="2">
    <source>
        <dbReference type="EMBL" id="MFC7219422.1"/>
    </source>
</evidence>
<dbReference type="CDD" id="cd08946">
    <property type="entry name" value="SDR_e"/>
    <property type="match status" value="1"/>
</dbReference>
<organism evidence="2 3">
    <name type="scientific">Streptomyces polyrhachis</name>
    <dbReference type="NCBI Taxonomy" id="1282885"/>
    <lineage>
        <taxon>Bacteria</taxon>
        <taxon>Bacillati</taxon>
        <taxon>Actinomycetota</taxon>
        <taxon>Actinomycetes</taxon>
        <taxon>Kitasatosporales</taxon>
        <taxon>Streptomycetaceae</taxon>
        <taxon>Streptomyces</taxon>
    </lineage>
</organism>
<dbReference type="InterPro" id="IPR050177">
    <property type="entry name" value="Lipid_A_modif_metabolic_enz"/>
</dbReference>